<keyword evidence="6" id="KW-0539">Nucleus</keyword>
<protein>
    <recommendedName>
        <fullName evidence="8">Exonuclease domain-containing protein</fullName>
    </recommendedName>
</protein>
<dbReference type="FunFam" id="3.30.420.10:FF:000031">
    <property type="entry name" value="RNA exonuclease 1"/>
    <property type="match status" value="1"/>
</dbReference>
<keyword evidence="5" id="KW-0269">Exonuclease</keyword>
<dbReference type="STRING" id="31234.E3N1T5"/>
<dbReference type="OrthoDB" id="3996471at2759"/>
<dbReference type="eggNOG" id="KOG2248">
    <property type="taxonomic scope" value="Eukaryota"/>
</dbReference>
<dbReference type="HOGENOM" id="CLU_032343_0_0_1"/>
<dbReference type="Proteomes" id="UP000008281">
    <property type="component" value="Unassembled WGS sequence"/>
</dbReference>
<dbReference type="InterPro" id="IPR012337">
    <property type="entry name" value="RNaseH-like_sf"/>
</dbReference>
<keyword evidence="10" id="KW-1185">Reference proteome</keyword>
<dbReference type="Pfam" id="PF00929">
    <property type="entry name" value="RNase_T"/>
    <property type="match status" value="1"/>
</dbReference>
<dbReference type="SUPFAM" id="SSF53098">
    <property type="entry name" value="Ribonuclease H-like"/>
    <property type="match status" value="1"/>
</dbReference>
<proteinExistence type="inferred from homology"/>
<feature type="domain" description="Exonuclease" evidence="8">
    <location>
        <begin position="222"/>
        <end position="382"/>
    </location>
</feature>
<evidence type="ECO:0000256" key="5">
    <source>
        <dbReference type="ARBA" id="ARBA00022839"/>
    </source>
</evidence>
<dbReference type="Gene3D" id="3.30.420.10">
    <property type="entry name" value="Ribonuclease H-like superfamily/Ribonuclease H"/>
    <property type="match status" value="1"/>
</dbReference>
<dbReference type="EMBL" id="DS268510">
    <property type="protein sequence ID" value="EFO83856.1"/>
    <property type="molecule type" value="Genomic_DNA"/>
</dbReference>
<evidence type="ECO:0000313" key="9">
    <source>
        <dbReference type="EMBL" id="EFO83856.1"/>
    </source>
</evidence>
<dbReference type="InterPro" id="IPR013520">
    <property type="entry name" value="Ribonucl_H"/>
</dbReference>
<organism evidence="10">
    <name type="scientific">Caenorhabditis remanei</name>
    <name type="common">Caenorhabditis vulgaris</name>
    <dbReference type="NCBI Taxonomy" id="31234"/>
    <lineage>
        <taxon>Eukaryota</taxon>
        <taxon>Metazoa</taxon>
        <taxon>Ecdysozoa</taxon>
        <taxon>Nematoda</taxon>
        <taxon>Chromadorea</taxon>
        <taxon>Rhabditida</taxon>
        <taxon>Rhabditina</taxon>
        <taxon>Rhabditomorpha</taxon>
        <taxon>Rhabditoidea</taxon>
        <taxon>Rhabditidae</taxon>
        <taxon>Peloderinae</taxon>
        <taxon>Caenorhabditis</taxon>
    </lineage>
</organism>
<keyword evidence="4" id="KW-0378">Hydrolase</keyword>
<feature type="region of interest" description="Disordered" evidence="7">
    <location>
        <begin position="34"/>
        <end position="53"/>
    </location>
</feature>
<dbReference type="PANTHER" id="PTHR12801">
    <property type="entry name" value="RNA EXONUCLEASE REXO1 / RECO3 FAMILY MEMBER-RELATED"/>
    <property type="match status" value="1"/>
</dbReference>
<dbReference type="CDD" id="cd06145">
    <property type="entry name" value="REX1_like"/>
    <property type="match status" value="1"/>
</dbReference>
<sequence length="608" mass="69554">MAKREMRKSLKWDIDNLFKSPETAEAEFQQAIKRRKLDDSTSSTPPRVRSDPRDALKPKLLLHLTRLGDGHRLDCENLANLIHYCIFGSKSIQKPRWATISQHRYLLQTLVVRVNVEDNFFATTNLKFLNEFFDRHWLELGADISDRRLFWNSLMNVRLDLKEQIKRKTDRMQKTFDLLGKFDRSHFVLTTEQMAERNFPFPGEEGIVATKMRYKKITHSSPLYSVDCEMCETTHANRELTRISLIDEKQNTILDTFVKPRGDITDYVTRYSGITAKMMEGVTTTLEDVQRAIQNLLPPDAILVGHSLEHDLSAMKMTHPFCLDVCHSLNYTNNVFENRNSLKSLTEMFLGEQIQTEYGHCSYEDAWAALRLAQLKIQEGIVFGVASYGWKYSQYREEQKLKNGDGEILKSTQNSTVAPIPCTGCLGPTVVGCTVVNCRCRFVAGPAQCVSCCVRNLVSEEGDFDWRETLEVDLEMERVTSPIENYVKKDKMKSVLMGFEAPEVLEKMPEMGRKIHLKLPSSFPTYSSFIDNVASEMLNDSAIFIEIDRKKVEPLPRSSPEDDEGEVVDNSEALNEILEKLVAATTKNAAIMMIFSSPSKNTLFKNIK</sequence>
<dbReference type="AlphaFoldDB" id="E3N1T5"/>
<dbReference type="GO" id="GO:0004527">
    <property type="term" value="F:exonuclease activity"/>
    <property type="evidence" value="ECO:0007669"/>
    <property type="project" value="UniProtKB-KW"/>
</dbReference>
<evidence type="ECO:0000256" key="3">
    <source>
        <dbReference type="ARBA" id="ARBA00022722"/>
    </source>
</evidence>
<dbReference type="InterPro" id="IPR034922">
    <property type="entry name" value="REX1-like_exo"/>
</dbReference>
<evidence type="ECO:0000256" key="4">
    <source>
        <dbReference type="ARBA" id="ARBA00022801"/>
    </source>
</evidence>
<dbReference type="FunCoup" id="E3N1T5">
    <property type="interactions" value="437"/>
</dbReference>
<dbReference type="GO" id="GO:0003676">
    <property type="term" value="F:nucleic acid binding"/>
    <property type="evidence" value="ECO:0007669"/>
    <property type="project" value="InterPro"/>
</dbReference>
<dbReference type="GO" id="GO:0010629">
    <property type="term" value="P:negative regulation of gene expression"/>
    <property type="evidence" value="ECO:0007669"/>
    <property type="project" value="UniProtKB-ARBA"/>
</dbReference>
<evidence type="ECO:0000256" key="6">
    <source>
        <dbReference type="ARBA" id="ARBA00023242"/>
    </source>
</evidence>
<reference evidence="9" key="1">
    <citation type="submission" date="2007-07" db="EMBL/GenBank/DDBJ databases">
        <title>PCAP assembly of the Caenorhabditis remanei genome.</title>
        <authorList>
            <consortium name="The Caenorhabditis remanei Sequencing Consortium"/>
            <person name="Wilson R.K."/>
        </authorList>
    </citation>
    <scope>NUCLEOTIDE SEQUENCE [LARGE SCALE GENOMIC DNA]</scope>
    <source>
        <strain evidence="9">PB4641</strain>
    </source>
</reference>
<evidence type="ECO:0000256" key="1">
    <source>
        <dbReference type="ARBA" id="ARBA00004123"/>
    </source>
</evidence>
<evidence type="ECO:0000313" key="10">
    <source>
        <dbReference type="Proteomes" id="UP000008281"/>
    </source>
</evidence>
<keyword evidence="3" id="KW-0540">Nuclease</keyword>
<comment type="similarity">
    <text evidence="2">Belongs to the REXO1/REXO3 family.</text>
</comment>
<name>E3N1T5_CAERE</name>
<evidence type="ECO:0000256" key="7">
    <source>
        <dbReference type="SAM" id="MobiDB-lite"/>
    </source>
</evidence>
<dbReference type="SMART" id="SM00479">
    <property type="entry name" value="EXOIII"/>
    <property type="match status" value="1"/>
</dbReference>
<accession>E3N1T5</accession>
<dbReference type="GO" id="GO:0005634">
    <property type="term" value="C:nucleus"/>
    <property type="evidence" value="ECO:0007669"/>
    <property type="project" value="UniProtKB-SubCell"/>
</dbReference>
<comment type="subcellular location">
    <subcellularLocation>
        <location evidence="1">Nucleus</location>
    </subcellularLocation>
</comment>
<dbReference type="InterPro" id="IPR047021">
    <property type="entry name" value="REXO1/3/4-like"/>
</dbReference>
<evidence type="ECO:0000259" key="8">
    <source>
        <dbReference type="SMART" id="SM00479"/>
    </source>
</evidence>
<evidence type="ECO:0000256" key="2">
    <source>
        <dbReference type="ARBA" id="ARBA00006357"/>
    </source>
</evidence>
<gene>
    <name evidence="9" type="ORF">CRE_14869</name>
</gene>
<dbReference type="InterPro" id="IPR036397">
    <property type="entry name" value="RNaseH_sf"/>
</dbReference>
<dbReference type="InParanoid" id="E3N1T5"/>
<dbReference type="OMA" id="PYCIDIG"/>
<dbReference type="PANTHER" id="PTHR12801:SF82">
    <property type="entry name" value="RNA EXONUCLEASE 5"/>
    <property type="match status" value="1"/>
</dbReference>